<feature type="chain" id="PRO_5031187927" description="Fe2OG dioxygenase domain-containing protein" evidence="2">
    <location>
        <begin position="23"/>
        <end position="281"/>
    </location>
</feature>
<protein>
    <recommendedName>
        <fullName evidence="4">Fe2OG dioxygenase domain-containing protein</fullName>
    </recommendedName>
</protein>
<evidence type="ECO:0000313" key="3">
    <source>
        <dbReference type="EMBL" id="CAE0458860.1"/>
    </source>
</evidence>
<feature type="signal peptide" evidence="2">
    <location>
        <begin position="1"/>
        <end position="22"/>
    </location>
</feature>
<proteinExistence type="predicted"/>
<dbReference type="Pfam" id="PF05721">
    <property type="entry name" value="PhyH"/>
    <property type="match status" value="1"/>
</dbReference>
<sequence length="281" mass="32143">MNQLSISLCLLMLVCSLLSVYSEKFGRISHETYVLTPEQINNFRKDGCCTLDNVLSEEEVDEIEKKFNQFLNKEIFVPGKDFCDMSKPFDTPFEDWSIVNCMLPTKYYAPFRNNIYERLTSCIAKQLFPQLEMTKDYDQLLNKRPGKKDAVFSWHQDMGYWPSAKVLGVMETSTCTFSLAVDDSTEENGCLKYVVGSHLSKKLRPHVPLGNSRDDSHALSLDVDETKGDEIRLAPARRGSVTIHDEYVIHGSGGNRCADKQRRTYVVAYRPNVVVKAERRI</sequence>
<reference evidence="3" key="1">
    <citation type="submission" date="2021-01" db="EMBL/GenBank/DDBJ databases">
        <authorList>
            <person name="Corre E."/>
            <person name="Pelletier E."/>
            <person name="Niang G."/>
            <person name="Scheremetjew M."/>
            <person name="Finn R."/>
            <person name="Kale V."/>
            <person name="Holt S."/>
            <person name="Cochrane G."/>
            <person name="Meng A."/>
            <person name="Brown T."/>
            <person name="Cohen L."/>
        </authorList>
    </citation>
    <scope>NUCLEOTIDE SEQUENCE</scope>
    <source>
        <strain evidence="3">MM31A-1</strain>
    </source>
</reference>
<gene>
    <name evidence="3" type="ORF">CDEB00056_LOCUS3701</name>
</gene>
<dbReference type="AlphaFoldDB" id="A0A7S3V607"/>
<dbReference type="PANTHER" id="PTHR20883:SF46">
    <property type="entry name" value="PHYTANOYL-COA HYDROXYLASE"/>
    <property type="match status" value="1"/>
</dbReference>
<dbReference type="InterPro" id="IPR008775">
    <property type="entry name" value="Phytyl_CoA_dOase-like"/>
</dbReference>
<dbReference type="EMBL" id="HBIO01005266">
    <property type="protein sequence ID" value="CAE0458860.1"/>
    <property type="molecule type" value="Transcribed_RNA"/>
</dbReference>
<comment type="cofactor">
    <cofactor evidence="1">
        <name>Fe cation</name>
        <dbReference type="ChEBI" id="CHEBI:24875"/>
    </cofactor>
</comment>
<dbReference type="Gene3D" id="2.60.120.620">
    <property type="entry name" value="q2cbj1_9rhob like domain"/>
    <property type="match status" value="1"/>
</dbReference>
<evidence type="ECO:0000256" key="1">
    <source>
        <dbReference type="ARBA" id="ARBA00001962"/>
    </source>
</evidence>
<organism evidence="3">
    <name type="scientific">Chaetoceros debilis</name>
    <dbReference type="NCBI Taxonomy" id="122233"/>
    <lineage>
        <taxon>Eukaryota</taxon>
        <taxon>Sar</taxon>
        <taxon>Stramenopiles</taxon>
        <taxon>Ochrophyta</taxon>
        <taxon>Bacillariophyta</taxon>
        <taxon>Coscinodiscophyceae</taxon>
        <taxon>Chaetocerotophycidae</taxon>
        <taxon>Chaetocerotales</taxon>
        <taxon>Chaetocerotaceae</taxon>
        <taxon>Chaetoceros</taxon>
    </lineage>
</organism>
<dbReference type="SUPFAM" id="SSF51197">
    <property type="entry name" value="Clavaminate synthase-like"/>
    <property type="match status" value="1"/>
</dbReference>
<name>A0A7S3V607_9STRA</name>
<evidence type="ECO:0008006" key="4">
    <source>
        <dbReference type="Google" id="ProtNLM"/>
    </source>
</evidence>
<evidence type="ECO:0000256" key="2">
    <source>
        <dbReference type="SAM" id="SignalP"/>
    </source>
</evidence>
<accession>A0A7S3V607</accession>
<keyword evidence="2" id="KW-0732">Signal</keyword>
<dbReference type="PANTHER" id="PTHR20883">
    <property type="entry name" value="PHYTANOYL-COA DIOXYGENASE DOMAIN CONTAINING 1"/>
    <property type="match status" value="1"/>
</dbReference>